<dbReference type="CDD" id="cd01335">
    <property type="entry name" value="Radical_SAM"/>
    <property type="match status" value="1"/>
</dbReference>
<keyword evidence="2" id="KW-0004">4Fe-4S</keyword>
<dbReference type="PROSITE" id="PS51918">
    <property type="entry name" value="RADICAL_SAM"/>
    <property type="match status" value="1"/>
</dbReference>
<dbReference type="PANTHER" id="PTHR43273:SF8">
    <property type="entry name" value="RADICAL SAM DOMAIN PROTEIN"/>
    <property type="match status" value="1"/>
</dbReference>
<evidence type="ECO:0000256" key="2">
    <source>
        <dbReference type="ARBA" id="ARBA00022485"/>
    </source>
</evidence>
<dbReference type="GO" id="GO:0046872">
    <property type="term" value="F:metal ion binding"/>
    <property type="evidence" value="ECO:0007669"/>
    <property type="project" value="UniProtKB-KW"/>
</dbReference>
<keyword evidence="3" id="KW-0949">S-adenosyl-L-methionine</keyword>
<dbReference type="SFLD" id="SFLDG01384">
    <property type="entry name" value="thioether_bond_formation_requi"/>
    <property type="match status" value="1"/>
</dbReference>
<accession>A0A0S7YDR4</accession>
<dbReference type="PROSITE" id="PS01305">
    <property type="entry name" value="MOAA_NIFB_PQQE"/>
    <property type="match status" value="1"/>
</dbReference>
<keyword evidence="4" id="KW-0479">Metal-binding</keyword>
<organism evidence="8 9">
    <name type="scientific">candidate division TA06 bacterium DG_78</name>
    <dbReference type="NCBI Taxonomy" id="1703772"/>
    <lineage>
        <taxon>Bacteria</taxon>
        <taxon>Bacteria division TA06</taxon>
    </lineage>
</organism>
<evidence type="ECO:0000313" key="8">
    <source>
        <dbReference type="EMBL" id="KPJ72919.1"/>
    </source>
</evidence>
<dbReference type="Gene3D" id="3.20.20.70">
    <property type="entry name" value="Aldolase class I"/>
    <property type="match status" value="1"/>
</dbReference>
<dbReference type="GO" id="GO:0051539">
    <property type="term" value="F:4 iron, 4 sulfur cluster binding"/>
    <property type="evidence" value="ECO:0007669"/>
    <property type="project" value="UniProtKB-KW"/>
</dbReference>
<evidence type="ECO:0000259" key="7">
    <source>
        <dbReference type="PROSITE" id="PS51918"/>
    </source>
</evidence>
<evidence type="ECO:0000256" key="6">
    <source>
        <dbReference type="ARBA" id="ARBA00023014"/>
    </source>
</evidence>
<dbReference type="GO" id="GO:0016491">
    <property type="term" value="F:oxidoreductase activity"/>
    <property type="evidence" value="ECO:0007669"/>
    <property type="project" value="InterPro"/>
</dbReference>
<dbReference type="Proteomes" id="UP000051012">
    <property type="component" value="Unassembled WGS sequence"/>
</dbReference>
<dbReference type="SFLD" id="SFLDS00029">
    <property type="entry name" value="Radical_SAM"/>
    <property type="match status" value="1"/>
</dbReference>
<dbReference type="EMBL" id="LJNI01000048">
    <property type="protein sequence ID" value="KPJ72919.1"/>
    <property type="molecule type" value="Genomic_DNA"/>
</dbReference>
<name>A0A0S7YDR4_UNCT6</name>
<dbReference type="Pfam" id="PF04055">
    <property type="entry name" value="Radical_SAM"/>
    <property type="match status" value="1"/>
</dbReference>
<comment type="cofactor">
    <cofactor evidence="1">
        <name>[4Fe-4S] cluster</name>
        <dbReference type="ChEBI" id="CHEBI:49883"/>
    </cofactor>
</comment>
<dbReference type="InterPro" id="IPR058240">
    <property type="entry name" value="rSAM_sf"/>
</dbReference>
<evidence type="ECO:0000313" key="9">
    <source>
        <dbReference type="Proteomes" id="UP000051012"/>
    </source>
</evidence>
<comment type="caution">
    <text evidence="8">The sequence shown here is derived from an EMBL/GenBank/DDBJ whole genome shotgun (WGS) entry which is preliminary data.</text>
</comment>
<dbReference type="InterPro" id="IPR013785">
    <property type="entry name" value="Aldolase_TIM"/>
</dbReference>
<protein>
    <recommendedName>
        <fullName evidence="7">Radical SAM core domain-containing protein</fullName>
    </recommendedName>
</protein>
<dbReference type="InterPro" id="IPR007197">
    <property type="entry name" value="rSAM"/>
</dbReference>
<reference evidence="8 9" key="1">
    <citation type="journal article" date="2015" name="Microbiome">
        <title>Genomic resolution of linkages in carbon, nitrogen, and sulfur cycling among widespread estuary sediment bacteria.</title>
        <authorList>
            <person name="Baker B.J."/>
            <person name="Lazar C.S."/>
            <person name="Teske A.P."/>
            <person name="Dick G.J."/>
        </authorList>
    </citation>
    <scope>NUCLEOTIDE SEQUENCE [LARGE SCALE GENOMIC DNA]</scope>
    <source>
        <strain evidence="8">DG_78</strain>
    </source>
</reference>
<keyword evidence="6" id="KW-0411">Iron-sulfur</keyword>
<keyword evidence="5" id="KW-0408">Iron</keyword>
<feature type="domain" description="Radical SAM core" evidence="7">
    <location>
        <begin position="110"/>
        <end position="343"/>
    </location>
</feature>
<dbReference type="InterPro" id="IPR000385">
    <property type="entry name" value="MoaA_NifB_PqqE_Fe-S-bd_CS"/>
</dbReference>
<dbReference type="PANTHER" id="PTHR43273">
    <property type="entry name" value="ANAEROBIC SULFATASE-MATURATING ENZYME HOMOLOG ASLB-RELATED"/>
    <property type="match status" value="1"/>
</dbReference>
<evidence type="ECO:0000256" key="4">
    <source>
        <dbReference type="ARBA" id="ARBA00022723"/>
    </source>
</evidence>
<proteinExistence type="predicted"/>
<sequence>MTTQTNTTLLFKTMSNGEYIYDDNSGAIFPVNELLKKAIDLYPKYDIDTVRAKLIKEYPETYVNGALKFIERWCQTYGRFCSSPRGKNGLLQNVESFKTEDIIEQFLHYPTMAKQLILNLTEDCNLRCKYCIYSDNYTYSRKPSKNAMKLETGKRAIDYFFKLNEKAAIRNPGKKIAISFYGGEPLLCLSIMDKLIQYARENTPLRINFVMTSNGMLLNDEVSDFIVKNNIFFAISLDGNKENHDRNRVTVTGRGSFDIVNKNIKRFFERHPDYLTQMGFICVYDWNTDLEAVERFFEENHWNVMFADPVAPGGQVDNYYDRFTKSERERFFKQEIHMLKRFKNDLENKKDPALFSKVYFAPRFIPLYLHMRAFDKRMNIIPFTVTCLPGTKINVRVDGTFDICERVNPTMPIGDVKNGLDWHVIANLIRKYNNALGDKCLSCPITKICDVCFGDGNAMQNASFLIPVDRCKSLLKYRLGNLSLFYSLLEIDPDAAINWLGQWFKKPEREYFF</sequence>
<dbReference type="PATRIC" id="fig|1703772.3.peg.1504"/>
<evidence type="ECO:0000256" key="5">
    <source>
        <dbReference type="ARBA" id="ARBA00023004"/>
    </source>
</evidence>
<evidence type="ECO:0000256" key="3">
    <source>
        <dbReference type="ARBA" id="ARBA00022691"/>
    </source>
</evidence>
<dbReference type="InterPro" id="IPR023867">
    <property type="entry name" value="Sulphatase_maturase_rSAM"/>
</dbReference>
<evidence type="ECO:0000256" key="1">
    <source>
        <dbReference type="ARBA" id="ARBA00001966"/>
    </source>
</evidence>
<dbReference type="SFLD" id="SFLDG01386">
    <property type="entry name" value="main_SPASM_domain-containing"/>
    <property type="match status" value="1"/>
</dbReference>
<dbReference type="SUPFAM" id="SSF102114">
    <property type="entry name" value="Radical SAM enzymes"/>
    <property type="match status" value="1"/>
</dbReference>
<dbReference type="AlphaFoldDB" id="A0A0S7YDR4"/>
<dbReference type="SFLD" id="SFLDG01067">
    <property type="entry name" value="SPASM/twitch_domain_containing"/>
    <property type="match status" value="1"/>
</dbReference>
<gene>
    <name evidence="8" type="ORF">AMJ52_04590</name>
</gene>